<evidence type="ECO:0000313" key="1">
    <source>
        <dbReference type="EMBL" id="KAJ7645323.1"/>
    </source>
</evidence>
<accession>A0AAD7CEU0</accession>
<evidence type="ECO:0000313" key="2">
    <source>
        <dbReference type="Proteomes" id="UP001221757"/>
    </source>
</evidence>
<dbReference type="AlphaFoldDB" id="A0AAD7CEU0"/>
<reference evidence="1" key="1">
    <citation type="submission" date="2023-03" db="EMBL/GenBank/DDBJ databases">
        <title>Massive genome expansion in bonnet fungi (Mycena s.s.) driven by repeated elements and novel gene families across ecological guilds.</title>
        <authorList>
            <consortium name="Lawrence Berkeley National Laboratory"/>
            <person name="Harder C.B."/>
            <person name="Miyauchi S."/>
            <person name="Viragh M."/>
            <person name="Kuo A."/>
            <person name="Thoen E."/>
            <person name="Andreopoulos B."/>
            <person name="Lu D."/>
            <person name="Skrede I."/>
            <person name="Drula E."/>
            <person name="Henrissat B."/>
            <person name="Morin E."/>
            <person name="Kohler A."/>
            <person name="Barry K."/>
            <person name="LaButti K."/>
            <person name="Morin E."/>
            <person name="Salamov A."/>
            <person name="Lipzen A."/>
            <person name="Mereny Z."/>
            <person name="Hegedus B."/>
            <person name="Baldrian P."/>
            <person name="Stursova M."/>
            <person name="Weitz H."/>
            <person name="Taylor A."/>
            <person name="Grigoriev I.V."/>
            <person name="Nagy L.G."/>
            <person name="Martin F."/>
            <person name="Kauserud H."/>
        </authorList>
    </citation>
    <scope>NUCLEOTIDE SEQUENCE</scope>
    <source>
        <strain evidence="1">CBHHK067</strain>
    </source>
</reference>
<dbReference type="EMBL" id="JARKIE010000401">
    <property type="protein sequence ID" value="KAJ7645323.1"/>
    <property type="molecule type" value="Genomic_DNA"/>
</dbReference>
<organism evidence="1 2">
    <name type="scientific">Mycena rosella</name>
    <name type="common">Pink bonnet</name>
    <name type="synonym">Agaricus rosellus</name>
    <dbReference type="NCBI Taxonomy" id="1033263"/>
    <lineage>
        <taxon>Eukaryota</taxon>
        <taxon>Fungi</taxon>
        <taxon>Dikarya</taxon>
        <taxon>Basidiomycota</taxon>
        <taxon>Agaricomycotina</taxon>
        <taxon>Agaricomycetes</taxon>
        <taxon>Agaricomycetidae</taxon>
        <taxon>Agaricales</taxon>
        <taxon>Marasmiineae</taxon>
        <taxon>Mycenaceae</taxon>
        <taxon>Mycena</taxon>
    </lineage>
</organism>
<gene>
    <name evidence="1" type="ORF">B0H17DRAFT_1216067</name>
</gene>
<keyword evidence="2" id="KW-1185">Reference proteome</keyword>
<comment type="caution">
    <text evidence="1">The sequence shown here is derived from an EMBL/GenBank/DDBJ whole genome shotgun (WGS) entry which is preliminary data.</text>
</comment>
<protein>
    <submittedName>
        <fullName evidence="1">Uncharacterized protein</fullName>
    </submittedName>
</protein>
<name>A0AAD7CEU0_MYCRO</name>
<sequence length="191" mass="20328">MRDPDAHKDGCGEEVVSFLIRIPRPVCSAPPPARTDADRQRERPWLYTPLGRLRACILAPTSIGIADMDASRGCGAARTATSERATGAMVESSNTASGRSWRKTERQVREKCAPDGSYSGPAPQDTACASLGGRMIRRAPGDEEGISSIADIQQASDTASAQGSALQHIALACTRPPSPTLWAQTQQRLLA</sequence>
<dbReference type="Proteomes" id="UP001221757">
    <property type="component" value="Unassembled WGS sequence"/>
</dbReference>
<proteinExistence type="predicted"/>